<evidence type="ECO:0000256" key="2">
    <source>
        <dbReference type="ARBA" id="ARBA00022475"/>
    </source>
</evidence>
<dbReference type="HOGENOM" id="CLU_767016_0_0_5"/>
<evidence type="ECO:0000256" key="3">
    <source>
        <dbReference type="ARBA" id="ARBA00022692"/>
    </source>
</evidence>
<dbReference type="Gene3D" id="1.10.10.10">
    <property type="entry name" value="Winged helix-like DNA-binding domain superfamily/Winged helix DNA-binding domain"/>
    <property type="match status" value="1"/>
</dbReference>
<protein>
    <submittedName>
        <fullName evidence="8">Transcriptional regulator, LuxR family</fullName>
    </submittedName>
</protein>
<dbReference type="GO" id="GO:0022904">
    <property type="term" value="P:respiratory electron transport chain"/>
    <property type="evidence" value="ECO:0007669"/>
    <property type="project" value="InterPro"/>
</dbReference>
<dbReference type="InterPro" id="IPR011577">
    <property type="entry name" value="Cyt_b561_bac/Ni-Hgenase"/>
</dbReference>
<dbReference type="STRING" id="1123237.Salmuc_03608"/>
<dbReference type="Gene3D" id="1.20.950.20">
    <property type="entry name" value="Transmembrane di-heme cytochromes, Chain C"/>
    <property type="match status" value="1"/>
</dbReference>
<gene>
    <name evidence="8" type="ORF">Salmuc_03608</name>
</gene>
<dbReference type="GO" id="GO:0003677">
    <property type="term" value="F:DNA binding"/>
    <property type="evidence" value="ECO:0007669"/>
    <property type="project" value="InterPro"/>
</dbReference>
<reference evidence="9" key="1">
    <citation type="journal article" date="2014" name="Stand. Genomic Sci.">
        <title>Genome sequence of the exopolysaccharide-producing Salipiger mucosus type strain (DSM 16094(T)), a moderately halophilic member of the Roseobacter clade.</title>
        <authorList>
            <person name="Riedel T."/>
            <person name="Spring S."/>
            <person name="Fiebig A."/>
            <person name="Petersen J."/>
            <person name="Kyrpides N.C."/>
            <person name="Goker M."/>
            <person name="Klenk H.P."/>
        </authorList>
    </citation>
    <scope>NUCLEOTIDE SEQUENCE [LARGE SCALE GENOMIC DNA]</scope>
    <source>
        <strain evidence="9">DSM 16094</strain>
    </source>
</reference>
<feature type="transmembrane region" description="Helical" evidence="6">
    <location>
        <begin position="94"/>
        <end position="116"/>
    </location>
</feature>
<evidence type="ECO:0000256" key="6">
    <source>
        <dbReference type="SAM" id="Phobius"/>
    </source>
</evidence>
<evidence type="ECO:0000313" key="8">
    <source>
        <dbReference type="EMBL" id="EPX78498.1"/>
    </source>
</evidence>
<dbReference type="PANTHER" id="PTHR30485">
    <property type="entry name" value="NI/FE-HYDROGENASE 1 B-TYPE CYTOCHROME SUBUNIT"/>
    <property type="match status" value="1"/>
</dbReference>
<dbReference type="InterPro" id="IPR051542">
    <property type="entry name" value="Hydrogenase_cytochrome"/>
</dbReference>
<dbReference type="PANTHER" id="PTHR30485:SF2">
    <property type="entry name" value="BLL0597 PROTEIN"/>
    <property type="match status" value="1"/>
</dbReference>
<dbReference type="EMBL" id="APVH01000039">
    <property type="protein sequence ID" value="EPX78498.1"/>
    <property type="molecule type" value="Genomic_DNA"/>
</dbReference>
<sequence>MTRHAVWDPALRIFHWSVATLFVANAFFTDPESDLHEWVGYAIAGLVALRLVWGVVGPRSARFSSFVPTRAGLRMQLTDMATGRRRVHLMHTPLGALMIFNLLASLLAIAATGYMMTTNAFWGSRLGGGGARGACHLGRDLGGAAHRGGPLREPAHRGQSAAGHDNRCQGRAGWCKDRAMIHGARQIERSAPLAALIAVQSICAAFFMWDVGSDGVEIGWPPFTHWHFMVELVAALSLVAAVVVEVRYLMRLLRRKAHLERQLSLAAGAFHEIAEAQFRQWRLTPSEQDVAMFTLKGLSIPEIAQMRGSAEGTVKSHLNAIYRKAGVTGRGAFLSHFIEDLMNAGSPAPEEAANDRPARQA</sequence>
<dbReference type="SUPFAM" id="SSF81342">
    <property type="entry name" value="Transmembrane di-heme cytochromes"/>
    <property type="match status" value="1"/>
</dbReference>
<comment type="subcellular location">
    <subcellularLocation>
        <location evidence="1">Cell membrane</location>
        <topology evidence="1">Multi-pass membrane protein</topology>
    </subcellularLocation>
</comment>
<dbReference type="SUPFAM" id="SSF46894">
    <property type="entry name" value="C-terminal effector domain of the bipartite response regulators"/>
    <property type="match status" value="1"/>
</dbReference>
<feature type="domain" description="HTH luxR-type" evidence="7">
    <location>
        <begin position="280"/>
        <end position="337"/>
    </location>
</feature>
<comment type="caution">
    <text evidence="8">The sequence shown here is derived from an EMBL/GenBank/DDBJ whole genome shotgun (WGS) entry which is preliminary data.</text>
</comment>
<keyword evidence="3 6" id="KW-0812">Transmembrane</keyword>
<feature type="transmembrane region" description="Helical" evidence="6">
    <location>
        <begin position="229"/>
        <end position="250"/>
    </location>
</feature>
<keyword evidence="5 6" id="KW-0472">Membrane</keyword>
<dbReference type="InterPro" id="IPR000792">
    <property type="entry name" value="Tscrpt_reg_LuxR_C"/>
</dbReference>
<feature type="transmembrane region" description="Helical" evidence="6">
    <location>
        <begin position="190"/>
        <end position="209"/>
    </location>
</feature>
<dbReference type="GO" id="GO:0009055">
    <property type="term" value="F:electron transfer activity"/>
    <property type="evidence" value="ECO:0007669"/>
    <property type="project" value="InterPro"/>
</dbReference>
<evidence type="ECO:0000256" key="4">
    <source>
        <dbReference type="ARBA" id="ARBA00022989"/>
    </source>
</evidence>
<dbReference type="GO" id="GO:0020037">
    <property type="term" value="F:heme binding"/>
    <property type="evidence" value="ECO:0007669"/>
    <property type="project" value="TreeGrafter"/>
</dbReference>
<name>S9QFY2_9RHOB</name>
<dbReference type="RefSeq" id="WP_021120644.1">
    <property type="nucleotide sequence ID" value="NZ_KE557280.1"/>
</dbReference>
<dbReference type="Pfam" id="PF00196">
    <property type="entry name" value="GerE"/>
    <property type="match status" value="1"/>
</dbReference>
<dbReference type="eggNOG" id="COG2197">
    <property type="taxonomic scope" value="Bacteria"/>
</dbReference>
<dbReference type="GO" id="GO:0005886">
    <property type="term" value="C:plasma membrane"/>
    <property type="evidence" value="ECO:0007669"/>
    <property type="project" value="UniProtKB-SubCell"/>
</dbReference>
<keyword evidence="4 6" id="KW-1133">Transmembrane helix</keyword>
<dbReference type="Pfam" id="PF01292">
    <property type="entry name" value="Ni_hydr_CYTB"/>
    <property type="match status" value="1"/>
</dbReference>
<proteinExistence type="predicted"/>
<dbReference type="InterPro" id="IPR016174">
    <property type="entry name" value="Di-haem_cyt_TM"/>
</dbReference>
<dbReference type="Proteomes" id="UP000015347">
    <property type="component" value="Unassembled WGS sequence"/>
</dbReference>
<evidence type="ECO:0000259" key="7">
    <source>
        <dbReference type="SMART" id="SM00421"/>
    </source>
</evidence>
<evidence type="ECO:0000313" key="9">
    <source>
        <dbReference type="Proteomes" id="UP000015347"/>
    </source>
</evidence>
<keyword evidence="9" id="KW-1185">Reference proteome</keyword>
<accession>S9QFY2</accession>
<dbReference type="InterPro" id="IPR036388">
    <property type="entry name" value="WH-like_DNA-bd_sf"/>
</dbReference>
<dbReference type="GO" id="GO:0006355">
    <property type="term" value="P:regulation of DNA-templated transcription"/>
    <property type="evidence" value="ECO:0007669"/>
    <property type="project" value="InterPro"/>
</dbReference>
<evidence type="ECO:0000256" key="1">
    <source>
        <dbReference type="ARBA" id="ARBA00004651"/>
    </source>
</evidence>
<feature type="transmembrane region" description="Helical" evidence="6">
    <location>
        <begin position="13"/>
        <end position="29"/>
    </location>
</feature>
<organism evidence="8 9">
    <name type="scientific">Salipiger mucosus DSM 16094</name>
    <dbReference type="NCBI Taxonomy" id="1123237"/>
    <lineage>
        <taxon>Bacteria</taxon>
        <taxon>Pseudomonadati</taxon>
        <taxon>Pseudomonadota</taxon>
        <taxon>Alphaproteobacteria</taxon>
        <taxon>Rhodobacterales</taxon>
        <taxon>Roseobacteraceae</taxon>
        <taxon>Salipiger</taxon>
    </lineage>
</organism>
<dbReference type="InterPro" id="IPR016032">
    <property type="entry name" value="Sig_transdc_resp-reg_C-effctor"/>
</dbReference>
<dbReference type="eggNOG" id="COG3658">
    <property type="taxonomic scope" value="Bacteria"/>
</dbReference>
<dbReference type="SMART" id="SM00421">
    <property type="entry name" value="HTH_LUXR"/>
    <property type="match status" value="1"/>
</dbReference>
<dbReference type="PRINTS" id="PR00038">
    <property type="entry name" value="HTHLUXR"/>
</dbReference>
<dbReference type="AlphaFoldDB" id="S9QFY2"/>
<evidence type="ECO:0000256" key="5">
    <source>
        <dbReference type="ARBA" id="ARBA00023136"/>
    </source>
</evidence>
<feature type="transmembrane region" description="Helical" evidence="6">
    <location>
        <begin position="38"/>
        <end position="56"/>
    </location>
</feature>
<keyword evidence="2" id="KW-1003">Cell membrane</keyword>